<sequence length="61" mass="7124">MLQDDIREVISPFKCTTLDDLLSRAQVREADLLIKKAKETKRKLELGDRDAKKPKLDQSRR</sequence>
<reference evidence="1" key="1">
    <citation type="journal article" date="2019" name="Sci. Rep.">
        <title>Draft genome of Tanacetum cinerariifolium, the natural source of mosquito coil.</title>
        <authorList>
            <person name="Yamashiro T."/>
            <person name="Shiraishi A."/>
            <person name="Satake H."/>
            <person name="Nakayama K."/>
        </authorList>
    </citation>
    <scope>NUCLEOTIDE SEQUENCE</scope>
</reference>
<organism evidence="1">
    <name type="scientific">Tanacetum cinerariifolium</name>
    <name type="common">Dalmatian daisy</name>
    <name type="synonym">Chrysanthemum cinerariifolium</name>
    <dbReference type="NCBI Taxonomy" id="118510"/>
    <lineage>
        <taxon>Eukaryota</taxon>
        <taxon>Viridiplantae</taxon>
        <taxon>Streptophyta</taxon>
        <taxon>Embryophyta</taxon>
        <taxon>Tracheophyta</taxon>
        <taxon>Spermatophyta</taxon>
        <taxon>Magnoliopsida</taxon>
        <taxon>eudicotyledons</taxon>
        <taxon>Gunneridae</taxon>
        <taxon>Pentapetalae</taxon>
        <taxon>asterids</taxon>
        <taxon>campanulids</taxon>
        <taxon>Asterales</taxon>
        <taxon>Asteraceae</taxon>
        <taxon>Asteroideae</taxon>
        <taxon>Anthemideae</taxon>
        <taxon>Anthemidinae</taxon>
        <taxon>Tanacetum</taxon>
    </lineage>
</organism>
<comment type="caution">
    <text evidence="1">The sequence shown here is derived from an EMBL/GenBank/DDBJ whole genome shotgun (WGS) entry which is preliminary data.</text>
</comment>
<feature type="non-terminal residue" evidence="1">
    <location>
        <position position="61"/>
    </location>
</feature>
<gene>
    <name evidence="1" type="ORF">Tci_893158</name>
</gene>
<accession>A0A699UI53</accession>
<proteinExistence type="predicted"/>
<protein>
    <submittedName>
        <fullName evidence="1">Zinc finger, CCHC-type, retrotransposon Gag domain protein</fullName>
    </submittedName>
</protein>
<name>A0A699UI53_TANCI</name>
<evidence type="ECO:0000313" key="1">
    <source>
        <dbReference type="EMBL" id="GFD21189.1"/>
    </source>
</evidence>
<dbReference type="EMBL" id="BKCJ011327949">
    <property type="protein sequence ID" value="GFD21189.1"/>
    <property type="molecule type" value="Genomic_DNA"/>
</dbReference>
<dbReference type="AlphaFoldDB" id="A0A699UI53"/>